<reference evidence="13" key="1">
    <citation type="submission" date="2012-06" db="EMBL/GenBank/DDBJ databases">
        <title>Genome analysis of multiple Granulibacter bethesdensis isolates demonstrates substantial genome diversity.</title>
        <authorList>
            <person name="Greenberg D.E."/>
            <person name="Porcella S.F."/>
            <person name="Zarember K."/>
            <person name="Zelazny A.M."/>
            <person name="Bruno D."/>
            <person name="Martens C."/>
            <person name="Barbian K.D."/>
            <person name="Jaske E."/>
            <person name="Holland S.M."/>
        </authorList>
    </citation>
    <scope>NUCLEOTIDE SEQUENCE [LARGE SCALE GENOMIC DNA]</scope>
    <source>
        <strain evidence="13">CGDNIH3</strain>
    </source>
</reference>
<keyword evidence="10" id="KW-0732">Signal</keyword>
<dbReference type="KEGG" id="gbc:GbCGDNIH3_0122"/>
<feature type="region of interest" description="Disordered" evidence="9">
    <location>
        <begin position="382"/>
        <end position="405"/>
    </location>
</feature>
<feature type="domain" description="Pyrrolo-quinoline quinone repeat" evidence="11">
    <location>
        <begin position="497"/>
        <end position="551"/>
    </location>
</feature>
<evidence type="ECO:0000256" key="6">
    <source>
        <dbReference type="PIRSR" id="PIRSR617512-2"/>
    </source>
</evidence>
<feature type="chain" id="PRO_5043030080" evidence="10">
    <location>
        <begin position="28"/>
        <end position="602"/>
    </location>
</feature>
<dbReference type="Proteomes" id="UP000019438">
    <property type="component" value="Chromosome"/>
</dbReference>
<dbReference type="AlphaFoldDB" id="A0AAN0RBL1"/>
<dbReference type="GO" id="GO:0030288">
    <property type="term" value="C:outer membrane-bounded periplasmic space"/>
    <property type="evidence" value="ECO:0007669"/>
    <property type="project" value="InterPro"/>
</dbReference>
<feature type="binding site" evidence="6">
    <location>
        <position position="176"/>
    </location>
    <ligand>
        <name>pyrroloquinoline quinone</name>
        <dbReference type="ChEBI" id="CHEBI:58442"/>
    </ligand>
</feature>
<evidence type="ECO:0000256" key="3">
    <source>
        <dbReference type="ARBA" id="ARBA00022891"/>
    </source>
</evidence>
<evidence type="ECO:0000256" key="10">
    <source>
        <dbReference type="SAM" id="SignalP"/>
    </source>
</evidence>
<keyword evidence="7" id="KW-0106">Calcium</keyword>
<accession>A0AAN0RBL1</accession>
<evidence type="ECO:0000313" key="13">
    <source>
        <dbReference type="Proteomes" id="UP000019438"/>
    </source>
</evidence>
<evidence type="ECO:0000313" key="12">
    <source>
        <dbReference type="EMBL" id="AHJ61870.1"/>
    </source>
</evidence>
<evidence type="ECO:0000256" key="8">
    <source>
        <dbReference type="PIRSR" id="PIRSR617512-4"/>
    </source>
</evidence>
<dbReference type="GO" id="GO:0005509">
    <property type="term" value="F:calcium ion binding"/>
    <property type="evidence" value="ECO:0007669"/>
    <property type="project" value="InterPro"/>
</dbReference>
<evidence type="ECO:0000259" key="11">
    <source>
        <dbReference type="Pfam" id="PF01011"/>
    </source>
</evidence>
<feature type="signal peptide" evidence="10">
    <location>
        <begin position="1"/>
        <end position="27"/>
    </location>
</feature>
<evidence type="ECO:0000256" key="7">
    <source>
        <dbReference type="PIRSR" id="PIRSR617512-3"/>
    </source>
</evidence>
<dbReference type="InterPro" id="IPR001479">
    <property type="entry name" value="Quinoprotein_DH_CS"/>
</dbReference>
<evidence type="ECO:0000256" key="4">
    <source>
        <dbReference type="ARBA" id="ARBA00023002"/>
    </source>
</evidence>
<feature type="binding site" evidence="7">
    <location>
        <position position="320"/>
    </location>
    <ligand>
        <name>Ca(2+)</name>
        <dbReference type="ChEBI" id="CHEBI:29108"/>
    </ligand>
</feature>
<name>A0AAN0RBL1_9PROT</name>
<organism evidence="12 13">
    <name type="scientific">Granulibacter bethesdensis</name>
    <dbReference type="NCBI Taxonomy" id="364410"/>
    <lineage>
        <taxon>Bacteria</taxon>
        <taxon>Pseudomonadati</taxon>
        <taxon>Pseudomonadota</taxon>
        <taxon>Alphaproteobacteria</taxon>
        <taxon>Acetobacterales</taxon>
        <taxon>Acetobacteraceae</taxon>
        <taxon>Granulibacter</taxon>
    </lineage>
</organism>
<keyword evidence="8" id="KW-1015">Disulfide bond</keyword>
<keyword evidence="2 7" id="KW-0479">Metal-binding</keyword>
<dbReference type="GO" id="GO:0052934">
    <property type="term" value="F:alcohol dehydrogenase (cytochrome c) activity"/>
    <property type="evidence" value="ECO:0007669"/>
    <property type="project" value="UniProtKB-EC"/>
</dbReference>
<dbReference type="EC" id="1.1.2.8" evidence="12"/>
<dbReference type="Gene3D" id="2.140.10.10">
    <property type="entry name" value="Quinoprotein alcohol dehydrogenase-like superfamily"/>
    <property type="match status" value="1"/>
</dbReference>
<feature type="binding site" evidence="7">
    <location>
        <position position="194"/>
    </location>
    <ligand>
        <name>Ca(2+)</name>
        <dbReference type="ChEBI" id="CHEBI:29108"/>
    </ligand>
</feature>
<feature type="disulfide bond" evidence="8">
    <location>
        <begin position="126"/>
        <end position="127"/>
    </location>
</feature>
<protein>
    <submittedName>
        <fullName evidence="12">Alcohol dehydrogenase</fullName>
        <ecNumber evidence="12">1.1.2.8</ecNumber>
    </submittedName>
</protein>
<dbReference type="PANTHER" id="PTHR32303:SF4">
    <property type="entry name" value="QUINOPROTEIN GLUCOSE DEHYDROGENASE"/>
    <property type="match status" value="1"/>
</dbReference>
<dbReference type="InterPro" id="IPR017512">
    <property type="entry name" value="PQQ_MeOH/EtOH_DH"/>
</dbReference>
<feature type="active site" description="Proton acceptor" evidence="5">
    <location>
        <position position="320"/>
    </location>
</feature>
<feature type="domain" description="Pyrrolo-quinoline quinone repeat" evidence="11">
    <location>
        <begin position="37"/>
        <end position="360"/>
    </location>
</feature>
<comment type="cofactor">
    <cofactor evidence="6">
        <name>pyrroloquinoline quinone</name>
        <dbReference type="ChEBI" id="CHEBI:58442"/>
    </cofactor>
    <text evidence="6">Binds 1 PQQ group per subunit.</text>
</comment>
<dbReference type="GO" id="GO:0016020">
    <property type="term" value="C:membrane"/>
    <property type="evidence" value="ECO:0007669"/>
    <property type="project" value="InterPro"/>
</dbReference>
<dbReference type="PANTHER" id="PTHR32303">
    <property type="entry name" value="QUINOPROTEIN ALCOHOL DEHYDROGENASE (CYTOCHROME C)"/>
    <property type="match status" value="1"/>
</dbReference>
<comment type="similarity">
    <text evidence="1">Belongs to the bacterial PQQ dehydrogenase family.</text>
</comment>
<dbReference type="InterPro" id="IPR011047">
    <property type="entry name" value="Quinoprotein_ADH-like_sf"/>
</dbReference>
<dbReference type="InterPro" id="IPR018391">
    <property type="entry name" value="PQQ_b-propeller_rpt"/>
</dbReference>
<evidence type="ECO:0000256" key="2">
    <source>
        <dbReference type="ARBA" id="ARBA00022723"/>
    </source>
</evidence>
<feature type="binding site" evidence="7">
    <location>
        <position position="278"/>
    </location>
    <ligand>
        <name>Ca(2+)</name>
        <dbReference type="ChEBI" id="CHEBI:29108"/>
    </ligand>
</feature>
<dbReference type="Pfam" id="PF01011">
    <property type="entry name" value="PQQ"/>
    <property type="match status" value="2"/>
</dbReference>
<proteinExistence type="inferred from homology"/>
<evidence type="ECO:0000256" key="5">
    <source>
        <dbReference type="PIRSR" id="PIRSR617512-1"/>
    </source>
</evidence>
<sequence length="602" mass="65123">MVTVLRRMGLWLTGIALLIGVALPAQAAEGDGKDTDWPHPLGGDHARRYSALTQINRQTVKHLRPVWSFSTGVLRGHEGGPLVVGDTMYVHTPFPNRLFALDLNDDGRIRWSYTPVQDPAVIGIMCCDTVNRGPAYADGRLFLHLADTSLVALDARTGQELWKIRDGDPAKGETGTSAPLVAGDLVLVGNSGGEFGVRGHMTAYAVKDGHRVWRAYAVGPDSDTLMDPLHTTQMGQPVGANSSLSSWSGDAWKLGGGPSWGWISYDPALDLIYYGTGNPGVWNPLQRPGDNRWAMSVFARDRKTGIAKWVYQFTPHDAWDYDGINEMILADIPVNGRQTKALVHFDRNGFAYVLDRVSGMLLQAKPFDPSLNWAKEIDLSTGKPVRNPRYEPKEEDKATKGICPSSLGAKNEQPAAFSPQAGLFLVPVNRICMDEEPFRVSYQAGQPYVGANLTLYPPPNLPPNPPRGTKDLGAFIGYDAGQGRIVWTDAEPFSVWSGALATAGGVAFYGTLEGWLKAVDVKDGSLLWQYKTPSGIIGNVMTYRHHGRQYVAVLSGVGGWAGIGLAEGLGAEDSEGTGAAVLNRALNNYTRLGGVLTVFGLP</sequence>
<dbReference type="InterPro" id="IPR002372">
    <property type="entry name" value="PQQ_rpt_dom"/>
</dbReference>
<dbReference type="EMBL" id="CP003181">
    <property type="protein sequence ID" value="AHJ61870.1"/>
    <property type="molecule type" value="Genomic_DNA"/>
</dbReference>
<keyword evidence="4 12" id="KW-0560">Oxidoreductase</keyword>
<dbReference type="NCBIfam" id="TIGR03075">
    <property type="entry name" value="PQQ_enz_alc_DH"/>
    <property type="match status" value="1"/>
</dbReference>
<feature type="binding site" evidence="6">
    <location>
        <position position="132"/>
    </location>
    <ligand>
        <name>pyrroloquinoline quinone</name>
        <dbReference type="ChEBI" id="CHEBI:58442"/>
    </ligand>
</feature>
<evidence type="ECO:0000256" key="9">
    <source>
        <dbReference type="SAM" id="MobiDB-lite"/>
    </source>
</evidence>
<evidence type="ECO:0000256" key="1">
    <source>
        <dbReference type="ARBA" id="ARBA00008156"/>
    </source>
</evidence>
<comment type="cofactor">
    <cofactor evidence="7">
        <name>Ca(2+)</name>
        <dbReference type="ChEBI" id="CHEBI:29108"/>
    </cofactor>
    <text evidence="7">Binds 1 Ca(2+) ion per subunit.</text>
</comment>
<gene>
    <name evidence="12" type="ORF">GbCGDNIH3_0122</name>
</gene>
<dbReference type="SUPFAM" id="SSF50998">
    <property type="entry name" value="Quinoprotein alcohol dehydrogenase-like"/>
    <property type="match status" value="1"/>
</dbReference>
<keyword evidence="3 6" id="KW-0634">PQQ</keyword>
<feature type="compositionally biased region" description="Basic and acidic residues" evidence="9">
    <location>
        <begin position="388"/>
        <end position="399"/>
    </location>
</feature>
<dbReference type="PROSITE" id="PS00364">
    <property type="entry name" value="BACTERIAL_PQQ_2"/>
    <property type="match status" value="1"/>
</dbReference>
<dbReference type="SMART" id="SM00564">
    <property type="entry name" value="PQQ"/>
    <property type="match status" value="5"/>
</dbReference>
<feature type="binding site" evidence="6">
    <location>
        <position position="78"/>
    </location>
    <ligand>
        <name>pyrroloquinoline quinone</name>
        <dbReference type="ChEBI" id="CHEBI:58442"/>
    </ligand>
</feature>